<dbReference type="OrthoDB" id="9775356at2"/>
<feature type="region of interest" description="Disordered" evidence="1">
    <location>
        <begin position="236"/>
        <end position="260"/>
    </location>
</feature>
<sequence length="260" mass="29691">MEIMVTGKDRKQVVKVIAEHLGDTSVYLGPPSFAYKIGKITVDRNNRILIEDAEKGKEVKRILEKKGMLDEEEKTLIKIPIENMTAQGIINLVNMLHSKQYLINKAIGKTGFLIKNELIEALEKQEFTKKEEVVSFLQKVADSGVGVSFTEEGILFTGFPFSQEPVKVKAYCELSAMMVAYARQHQRIRSKPTKEENEKYYMRVWLVRIGLGGKGGKETRRELLKNLNGHTAFSNQQEKMKWQERQKAKKDAERASHCKG</sequence>
<keyword evidence="3" id="KW-1185">Reference proteome</keyword>
<evidence type="ECO:0000313" key="2">
    <source>
        <dbReference type="EMBL" id="SFS05863.1"/>
    </source>
</evidence>
<feature type="compositionally biased region" description="Basic and acidic residues" evidence="1">
    <location>
        <begin position="238"/>
        <end position="260"/>
    </location>
</feature>
<protein>
    <submittedName>
        <fullName evidence="2">Uncharacterized protein</fullName>
    </submittedName>
</protein>
<evidence type="ECO:0000256" key="1">
    <source>
        <dbReference type="SAM" id="MobiDB-lite"/>
    </source>
</evidence>
<dbReference type="Proteomes" id="UP000199659">
    <property type="component" value="Unassembled WGS sequence"/>
</dbReference>
<dbReference type="AlphaFoldDB" id="A0A1I6LR05"/>
<dbReference type="EMBL" id="FOYZ01000020">
    <property type="protein sequence ID" value="SFS05863.1"/>
    <property type="molecule type" value="Genomic_DNA"/>
</dbReference>
<evidence type="ECO:0000313" key="3">
    <source>
        <dbReference type="Proteomes" id="UP000199659"/>
    </source>
</evidence>
<organism evidence="2 3">
    <name type="scientific">Anaeromicropila populeti</name>
    <dbReference type="NCBI Taxonomy" id="37658"/>
    <lineage>
        <taxon>Bacteria</taxon>
        <taxon>Bacillati</taxon>
        <taxon>Bacillota</taxon>
        <taxon>Clostridia</taxon>
        <taxon>Lachnospirales</taxon>
        <taxon>Lachnospiraceae</taxon>
        <taxon>Anaeromicropila</taxon>
    </lineage>
</organism>
<name>A0A1I6LR05_9FIRM</name>
<dbReference type="STRING" id="37658.SAMN05661086_03491"/>
<reference evidence="2 3" key="1">
    <citation type="submission" date="2016-10" db="EMBL/GenBank/DDBJ databases">
        <authorList>
            <person name="de Groot N.N."/>
        </authorList>
    </citation>
    <scope>NUCLEOTIDE SEQUENCE [LARGE SCALE GENOMIC DNA]</scope>
    <source>
        <strain evidence="2 3">743A</strain>
    </source>
</reference>
<proteinExistence type="predicted"/>
<gene>
    <name evidence="2" type="ORF">SAMN05661086_03491</name>
</gene>
<dbReference type="RefSeq" id="WP_092563832.1">
    <property type="nucleotide sequence ID" value="NZ_FOYZ01000020.1"/>
</dbReference>
<accession>A0A1I6LR05</accession>